<keyword evidence="7" id="KW-1185">Reference proteome</keyword>
<feature type="non-terminal residue" evidence="6">
    <location>
        <position position="1"/>
    </location>
</feature>
<dbReference type="Gene3D" id="2.60.40.10">
    <property type="entry name" value="Immunoglobulins"/>
    <property type="match status" value="2"/>
</dbReference>
<dbReference type="OrthoDB" id="5970915at2759"/>
<evidence type="ECO:0000313" key="7">
    <source>
        <dbReference type="Proteomes" id="UP000292052"/>
    </source>
</evidence>
<evidence type="ECO:0000256" key="1">
    <source>
        <dbReference type="ARBA" id="ARBA00022729"/>
    </source>
</evidence>
<dbReference type="PROSITE" id="PS50835">
    <property type="entry name" value="IG_LIKE"/>
    <property type="match status" value="1"/>
</dbReference>
<dbReference type="PANTHER" id="PTHR45080:SF8">
    <property type="entry name" value="IG-LIKE DOMAIN-CONTAINING PROTEIN"/>
    <property type="match status" value="1"/>
</dbReference>
<evidence type="ECO:0000256" key="4">
    <source>
        <dbReference type="SAM" id="Phobius"/>
    </source>
</evidence>
<name>A0A482VAH7_ASBVE</name>
<feature type="transmembrane region" description="Helical" evidence="4">
    <location>
        <begin position="179"/>
        <end position="200"/>
    </location>
</feature>
<keyword evidence="2" id="KW-1015">Disulfide bond</keyword>
<keyword evidence="4" id="KW-0472">Membrane</keyword>
<proteinExistence type="predicted"/>
<dbReference type="SMART" id="SM00409">
    <property type="entry name" value="IG"/>
    <property type="match status" value="1"/>
</dbReference>
<dbReference type="GO" id="GO:0005886">
    <property type="term" value="C:plasma membrane"/>
    <property type="evidence" value="ECO:0007669"/>
    <property type="project" value="TreeGrafter"/>
</dbReference>
<organism evidence="6 7">
    <name type="scientific">Asbolus verrucosus</name>
    <name type="common">Desert ironclad beetle</name>
    <dbReference type="NCBI Taxonomy" id="1661398"/>
    <lineage>
        <taxon>Eukaryota</taxon>
        <taxon>Metazoa</taxon>
        <taxon>Ecdysozoa</taxon>
        <taxon>Arthropoda</taxon>
        <taxon>Hexapoda</taxon>
        <taxon>Insecta</taxon>
        <taxon>Pterygota</taxon>
        <taxon>Neoptera</taxon>
        <taxon>Endopterygota</taxon>
        <taxon>Coleoptera</taxon>
        <taxon>Polyphaga</taxon>
        <taxon>Cucujiformia</taxon>
        <taxon>Tenebrionidae</taxon>
        <taxon>Pimeliinae</taxon>
        <taxon>Asbolus</taxon>
    </lineage>
</organism>
<reference evidence="6 7" key="1">
    <citation type="submission" date="2017-03" db="EMBL/GenBank/DDBJ databases">
        <title>Genome of the blue death feigning beetle - Asbolus verrucosus.</title>
        <authorList>
            <person name="Rider S.D."/>
        </authorList>
    </citation>
    <scope>NUCLEOTIDE SEQUENCE [LARGE SCALE GENOMIC DNA]</scope>
    <source>
        <strain evidence="6">Butters</strain>
        <tissue evidence="6">Head and leg muscle</tissue>
    </source>
</reference>
<evidence type="ECO:0000256" key="2">
    <source>
        <dbReference type="ARBA" id="ARBA00023157"/>
    </source>
</evidence>
<dbReference type="InterPro" id="IPR013783">
    <property type="entry name" value="Ig-like_fold"/>
</dbReference>
<evidence type="ECO:0000256" key="3">
    <source>
        <dbReference type="ARBA" id="ARBA00023319"/>
    </source>
</evidence>
<dbReference type="PANTHER" id="PTHR45080">
    <property type="entry name" value="CONTACTIN 5"/>
    <property type="match status" value="1"/>
</dbReference>
<dbReference type="SMART" id="SM00408">
    <property type="entry name" value="IGc2"/>
    <property type="match status" value="1"/>
</dbReference>
<dbReference type="STRING" id="1661398.A0A482VAH7"/>
<gene>
    <name evidence="6" type="ORF">BDFB_008242</name>
</gene>
<evidence type="ECO:0000313" key="6">
    <source>
        <dbReference type="EMBL" id="RZB40285.1"/>
    </source>
</evidence>
<accession>A0A482VAH7</accession>
<dbReference type="InterPro" id="IPR003598">
    <property type="entry name" value="Ig_sub2"/>
</dbReference>
<keyword evidence="1" id="KW-0732">Signal</keyword>
<sequence length="220" mass="24664">SKIGSREKNGQDLANNSDIAKRFETKFDQSGKVYTMSTNMANDDDAGEYSCTALDNNHLQLARADIKVASQVHVKVPTNLNVVEGEKLKIECQTVGRPHVHWTYSPEGMPAKNYSNVMTQGRITLRADESKINNTILEIIEVQMSDRGNYTCWGQALGGNRKDTGIFFPTFALSGRYAALWPFLGICAEVFVLCLIIFIYEKKRNKTELEESDTDQSPDQ</sequence>
<dbReference type="InterPro" id="IPR036179">
    <property type="entry name" value="Ig-like_dom_sf"/>
</dbReference>
<feature type="domain" description="Ig-like" evidence="5">
    <location>
        <begin position="70"/>
        <end position="152"/>
    </location>
</feature>
<dbReference type="InterPro" id="IPR050958">
    <property type="entry name" value="Cell_Adh-Cytoskel_Orgn"/>
</dbReference>
<dbReference type="AlphaFoldDB" id="A0A482VAH7"/>
<protein>
    <submittedName>
        <fullName evidence="6">Basigin</fullName>
    </submittedName>
</protein>
<dbReference type="InterPro" id="IPR003599">
    <property type="entry name" value="Ig_sub"/>
</dbReference>
<dbReference type="SUPFAM" id="SSF48726">
    <property type="entry name" value="Immunoglobulin"/>
    <property type="match status" value="1"/>
</dbReference>
<keyword evidence="3" id="KW-0393">Immunoglobulin domain</keyword>
<dbReference type="Pfam" id="PF13927">
    <property type="entry name" value="Ig_3"/>
    <property type="match status" value="1"/>
</dbReference>
<keyword evidence="4" id="KW-1133">Transmembrane helix</keyword>
<evidence type="ECO:0000259" key="5">
    <source>
        <dbReference type="PROSITE" id="PS50835"/>
    </source>
</evidence>
<keyword evidence="4" id="KW-0812">Transmembrane</keyword>
<dbReference type="GO" id="GO:0007156">
    <property type="term" value="P:homophilic cell adhesion via plasma membrane adhesion molecules"/>
    <property type="evidence" value="ECO:0007669"/>
    <property type="project" value="TreeGrafter"/>
</dbReference>
<dbReference type="Proteomes" id="UP000292052">
    <property type="component" value="Unassembled WGS sequence"/>
</dbReference>
<dbReference type="EMBL" id="QDEB01120421">
    <property type="protein sequence ID" value="RZB40285.1"/>
    <property type="molecule type" value="Genomic_DNA"/>
</dbReference>
<dbReference type="InterPro" id="IPR007110">
    <property type="entry name" value="Ig-like_dom"/>
</dbReference>
<comment type="caution">
    <text evidence="6">The sequence shown here is derived from an EMBL/GenBank/DDBJ whole genome shotgun (WGS) entry which is preliminary data.</text>
</comment>